<organism evidence="5 6">
    <name type="scientific">Subtercola boreus</name>
    <dbReference type="NCBI Taxonomy" id="120213"/>
    <lineage>
        <taxon>Bacteria</taxon>
        <taxon>Bacillati</taxon>
        <taxon>Actinomycetota</taxon>
        <taxon>Actinomycetes</taxon>
        <taxon>Micrococcales</taxon>
        <taxon>Microbacteriaceae</taxon>
        <taxon>Subtercola</taxon>
    </lineage>
</organism>
<accession>A0A3E0VQW7</accession>
<sequence>MVQEPGFTEVQPSRWTLEGVEGLRALGPHLVSERPEDFQARGRRWSLPGVIITDVAQTPLQISPSGRDPEQRDFVSIVFVRQGIFELYEAGRTFRFEPGQAGYMAGWEEVEAVNLVKSRVAMVSIHRDLLAAHGVTVPERIGSFPDASRLRRPALAFLLALMEEFAAAGERPMATEATTMVLAQLLAGLFLEGAGHRSDAEVLPQGLRARAEVLIARRSHDPDFTPQVLAELLSVSLRHLQRSFSSQGVGPAEVIRAKRLETALAALRLASHAPRSVGEIAAQAGFSSVKELRHALRASYGITPRELLAGRPLGTPEDTIDRLTLIG</sequence>
<evidence type="ECO:0000313" key="6">
    <source>
        <dbReference type="Proteomes" id="UP000256709"/>
    </source>
</evidence>
<keyword evidence="2" id="KW-0238">DNA-binding</keyword>
<dbReference type="GO" id="GO:0043565">
    <property type="term" value="F:sequence-specific DNA binding"/>
    <property type="evidence" value="ECO:0007669"/>
    <property type="project" value="InterPro"/>
</dbReference>
<dbReference type="PROSITE" id="PS01124">
    <property type="entry name" value="HTH_ARAC_FAMILY_2"/>
    <property type="match status" value="1"/>
</dbReference>
<evidence type="ECO:0000256" key="1">
    <source>
        <dbReference type="ARBA" id="ARBA00023015"/>
    </source>
</evidence>
<evidence type="ECO:0000256" key="3">
    <source>
        <dbReference type="ARBA" id="ARBA00023163"/>
    </source>
</evidence>
<feature type="domain" description="HTH araC/xylS-type" evidence="4">
    <location>
        <begin position="209"/>
        <end position="310"/>
    </location>
</feature>
<dbReference type="Proteomes" id="UP000256709">
    <property type="component" value="Unassembled WGS sequence"/>
</dbReference>
<dbReference type="AlphaFoldDB" id="A0A3E0VQW7"/>
<evidence type="ECO:0000256" key="2">
    <source>
        <dbReference type="ARBA" id="ARBA00023125"/>
    </source>
</evidence>
<dbReference type="SMART" id="SM00342">
    <property type="entry name" value="HTH_ARAC"/>
    <property type="match status" value="1"/>
</dbReference>
<dbReference type="InterPro" id="IPR050204">
    <property type="entry name" value="AraC_XylS_family_regulators"/>
</dbReference>
<evidence type="ECO:0000313" key="5">
    <source>
        <dbReference type="EMBL" id="RFA12009.1"/>
    </source>
</evidence>
<dbReference type="InterPro" id="IPR035418">
    <property type="entry name" value="AraC-bd_2"/>
</dbReference>
<comment type="caution">
    <text evidence="5">The sequence shown here is derived from an EMBL/GenBank/DDBJ whole genome shotgun (WGS) entry which is preliminary data.</text>
</comment>
<dbReference type="PANTHER" id="PTHR46796:SF6">
    <property type="entry name" value="ARAC SUBFAMILY"/>
    <property type="match status" value="1"/>
</dbReference>
<proteinExistence type="predicted"/>
<protein>
    <recommendedName>
        <fullName evidence="4">HTH araC/xylS-type domain-containing protein</fullName>
    </recommendedName>
</protein>
<gene>
    <name evidence="5" type="ORF">B7R21_11805</name>
</gene>
<name>A0A3E0VQW7_9MICO</name>
<dbReference type="GO" id="GO:0003700">
    <property type="term" value="F:DNA-binding transcription factor activity"/>
    <property type="evidence" value="ECO:0007669"/>
    <property type="project" value="InterPro"/>
</dbReference>
<dbReference type="Gene3D" id="1.10.10.60">
    <property type="entry name" value="Homeodomain-like"/>
    <property type="match status" value="1"/>
</dbReference>
<keyword evidence="1" id="KW-0805">Transcription regulation</keyword>
<dbReference type="PANTHER" id="PTHR46796">
    <property type="entry name" value="HTH-TYPE TRANSCRIPTIONAL ACTIVATOR RHAS-RELATED"/>
    <property type="match status" value="1"/>
</dbReference>
<dbReference type="Pfam" id="PF14525">
    <property type="entry name" value="AraC_binding_2"/>
    <property type="match status" value="1"/>
</dbReference>
<dbReference type="Pfam" id="PF12833">
    <property type="entry name" value="HTH_18"/>
    <property type="match status" value="1"/>
</dbReference>
<keyword evidence="3" id="KW-0804">Transcription</keyword>
<reference evidence="5 6" key="1">
    <citation type="submission" date="2017-04" db="EMBL/GenBank/DDBJ databases">
        <title>Comparative genome analysis of Subtercola boreus.</title>
        <authorList>
            <person name="Cho Y.-J."/>
            <person name="Cho A."/>
            <person name="Kim O.-S."/>
            <person name="Lee J.-I."/>
        </authorList>
    </citation>
    <scope>NUCLEOTIDE SEQUENCE [LARGE SCALE GENOMIC DNA]</scope>
    <source>
        <strain evidence="5 6">P27444</strain>
    </source>
</reference>
<dbReference type="EMBL" id="NBXA01000022">
    <property type="protein sequence ID" value="RFA12009.1"/>
    <property type="molecule type" value="Genomic_DNA"/>
</dbReference>
<dbReference type="InterPro" id="IPR018060">
    <property type="entry name" value="HTH_AraC"/>
</dbReference>
<evidence type="ECO:0000259" key="4">
    <source>
        <dbReference type="PROSITE" id="PS01124"/>
    </source>
</evidence>